<evidence type="ECO:0000313" key="7">
    <source>
        <dbReference type="EMBL" id="CAH0389626.1"/>
    </source>
</evidence>
<dbReference type="AlphaFoldDB" id="A0A9P0ABG5"/>
<protein>
    <recommendedName>
        <fullName evidence="6">Major facilitator superfamily (MFS) profile domain-containing protein</fullName>
    </recommendedName>
</protein>
<dbReference type="PROSITE" id="PS50850">
    <property type="entry name" value="MFS"/>
    <property type="match status" value="1"/>
</dbReference>
<dbReference type="GO" id="GO:0016020">
    <property type="term" value="C:membrane"/>
    <property type="evidence" value="ECO:0007669"/>
    <property type="project" value="UniProtKB-SubCell"/>
</dbReference>
<keyword evidence="4 5" id="KW-0472">Membrane</keyword>
<feature type="transmembrane region" description="Helical" evidence="5">
    <location>
        <begin position="408"/>
        <end position="429"/>
    </location>
</feature>
<dbReference type="InterPro" id="IPR003663">
    <property type="entry name" value="Sugar/inositol_transpt"/>
</dbReference>
<name>A0A9P0ABG5_BEMTA</name>
<comment type="subcellular location">
    <subcellularLocation>
        <location evidence="1">Membrane</location>
        <topology evidence="1">Multi-pass membrane protein</topology>
    </subcellularLocation>
</comment>
<dbReference type="InterPro" id="IPR020846">
    <property type="entry name" value="MFS_dom"/>
</dbReference>
<evidence type="ECO:0000256" key="2">
    <source>
        <dbReference type="ARBA" id="ARBA00022692"/>
    </source>
</evidence>
<feature type="transmembrane region" description="Helical" evidence="5">
    <location>
        <begin position="435"/>
        <end position="458"/>
    </location>
</feature>
<dbReference type="InterPro" id="IPR005828">
    <property type="entry name" value="MFS_sugar_transport-like"/>
</dbReference>
<dbReference type="InterPro" id="IPR050549">
    <property type="entry name" value="MFS_Trehalose_Transporter"/>
</dbReference>
<feature type="transmembrane region" description="Helical" evidence="5">
    <location>
        <begin position="270"/>
        <end position="293"/>
    </location>
</feature>
<dbReference type="Gene3D" id="1.20.1250.20">
    <property type="entry name" value="MFS general substrate transporter like domains"/>
    <property type="match status" value="1"/>
</dbReference>
<dbReference type="PANTHER" id="PTHR48021">
    <property type="match status" value="1"/>
</dbReference>
<feature type="transmembrane region" description="Helical" evidence="5">
    <location>
        <begin position="178"/>
        <end position="200"/>
    </location>
</feature>
<dbReference type="OrthoDB" id="6612291at2759"/>
<dbReference type="FunFam" id="1.20.1250.20:FF:000249">
    <property type="entry name" value="facilitated trehalose transporter Tret1"/>
    <property type="match status" value="1"/>
</dbReference>
<keyword evidence="3 5" id="KW-1133">Transmembrane helix</keyword>
<dbReference type="InterPro" id="IPR036259">
    <property type="entry name" value="MFS_trans_sf"/>
</dbReference>
<evidence type="ECO:0000259" key="6">
    <source>
        <dbReference type="PROSITE" id="PS50850"/>
    </source>
</evidence>
<evidence type="ECO:0000313" key="8">
    <source>
        <dbReference type="Proteomes" id="UP001152759"/>
    </source>
</evidence>
<feature type="transmembrane region" description="Helical" evidence="5">
    <location>
        <begin position="152"/>
        <end position="172"/>
    </location>
</feature>
<feature type="transmembrane region" description="Helical" evidence="5">
    <location>
        <begin position="92"/>
        <end position="112"/>
    </location>
</feature>
<dbReference type="PRINTS" id="PR00171">
    <property type="entry name" value="SUGRTRNSPORT"/>
</dbReference>
<dbReference type="PANTHER" id="PTHR48021:SF1">
    <property type="entry name" value="GH07001P-RELATED"/>
    <property type="match status" value="1"/>
</dbReference>
<evidence type="ECO:0000256" key="4">
    <source>
        <dbReference type="ARBA" id="ARBA00023136"/>
    </source>
</evidence>
<dbReference type="SUPFAM" id="SSF103473">
    <property type="entry name" value="MFS general substrate transporter"/>
    <property type="match status" value="1"/>
</dbReference>
<keyword evidence="2 5" id="KW-0812">Transmembrane</keyword>
<proteinExistence type="predicted"/>
<feature type="transmembrane region" description="Helical" evidence="5">
    <location>
        <begin position="65"/>
        <end position="85"/>
    </location>
</feature>
<dbReference type="Proteomes" id="UP001152759">
    <property type="component" value="Chromosome 5"/>
</dbReference>
<gene>
    <name evidence="7" type="ORF">BEMITA_LOCUS8436</name>
</gene>
<feature type="transmembrane region" description="Helical" evidence="5">
    <location>
        <begin position="29"/>
        <end position="53"/>
    </location>
</feature>
<feature type="transmembrane region" description="Helical" evidence="5">
    <location>
        <begin position="305"/>
        <end position="328"/>
    </location>
</feature>
<dbReference type="Pfam" id="PF00083">
    <property type="entry name" value="Sugar_tr"/>
    <property type="match status" value="1"/>
</dbReference>
<dbReference type="KEGG" id="btab:109038613"/>
<organism evidence="7 8">
    <name type="scientific">Bemisia tabaci</name>
    <name type="common">Sweetpotato whitefly</name>
    <name type="synonym">Aleurodes tabaci</name>
    <dbReference type="NCBI Taxonomy" id="7038"/>
    <lineage>
        <taxon>Eukaryota</taxon>
        <taxon>Metazoa</taxon>
        <taxon>Ecdysozoa</taxon>
        <taxon>Arthropoda</taxon>
        <taxon>Hexapoda</taxon>
        <taxon>Insecta</taxon>
        <taxon>Pterygota</taxon>
        <taxon>Neoptera</taxon>
        <taxon>Paraneoptera</taxon>
        <taxon>Hemiptera</taxon>
        <taxon>Sternorrhyncha</taxon>
        <taxon>Aleyrodoidea</taxon>
        <taxon>Aleyrodidae</taxon>
        <taxon>Aleyrodinae</taxon>
        <taxon>Bemisia</taxon>
    </lineage>
</organism>
<evidence type="ECO:0000256" key="1">
    <source>
        <dbReference type="ARBA" id="ARBA00004141"/>
    </source>
</evidence>
<reference evidence="7" key="1">
    <citation type="submission" date="2021-12" db="EMBL/GenBank/DDBJ databases">
        <authorList>
            <person name="King R."/>
        </authorList>
    </citation>
    <scope>NUCLEOTIDE SEQUENCE</scope>
</reference>
<feature type="domain" description="Major facilitator superfamily (MFS) profile" evidence="6">
    <location>
        <begin position="1"/>
        <end position="462"/>
    </location>
</feature>
<dbReference type="GO" id="GO:0022857">
    <property type="term" value="F:transmembrane transporter activity"/>
    <property type="evidence" value="ECO:0007669"/>
    <property type="project" value="InterPro"/>
</dbReference>
<accession>A0A9P0ABG5</accession>
<sequence>MTETEKNETSGQEEAPSEPVISNTTYRQIVLALILAIPSIAPGMTFGYSAVSLDSIPANLSQESWFASLAWIATPVGCLASGPIMDNWGRRPALLLINIVGFCGWILLAYASTTLSLYTGRILTGASIGFASAPSSVYVAECIASNSLQLRGILLTWPTVALSTGILLVYIMGSLLRFTVVAGLGAIISVASFFCILFFIPESPAWLLLKGRREDAEVAQRRLGLGKPLSESRVESGEASTSTKLLPSQSELTWSTAWEELKKPEAYKPLTIVIFFFLFQQFSGVLVVINYLVEIVRISGFVLLNPYFVTVVAGFIILICACSVSFLLPKFGVKGLSTISGVGIAISWLIIGLYIFIRRTWLVELQYSLFNLIPLCGIILNVVSSSIGFYPLPFAILGEIFPPKIKGVASGIATCVAYLFSFIAVKTFIYLQLHFYSAVIFFYAVMAAFGVIHVNLFLPETTGKSLQEIVKHFSATKSGYEKI</sequence>
<keyword evidence="8" id="KW-1185">Reference proteome</keyword>
<evidence type="ECO:0000256" key="5">
    <source>
        <dbReference type="SAM" id="Phobius"/>
    </source>
</evidence>
<evidence type="ECO:0000256" key="3">
    <source>
        <dbReference type="ARBA" id="ARBA00022989"/>
    </source>
</evidence>
<dbReference type="EMBL" id="OU963866">
    <property type="protein sequence ID" value="CAH0389626.1"/>
    <property type="molecule type" value="Genomic_DNA"/>
</dbReference>
<feature type="transmembrane region" description="Helical" evidence="5">
    <location>
        <begin position="369"/>
        <end position="396"/>
    </location>
</feature>
<feature type="transmembrane region" description="Helical" evidence="5">
    <location>
        <begin position="335"/>
        <end position="357"/>
    </location>
</feature>